<organism evidence="1">
    <name type="scientific">Marseillevirus sp</name>
    <dbReference type="NCBI Taxonomy" id="2809551"/>
    <lineage>
        <taxon>Viruses</taxon>
        <taxon>Varidnaviria</taxon>
        <taxon>Bamfordvirae</taxon>
        <taxon>Nucleocytoviricota</taxon>
        <taxon>Megaviricetes</taxon>
        <taxon>Pimascovirales</taxon>
        <taxon>Pimascovirales incertae sedis</taxon>
        <taxon>Marseilleviridae</taxon>
        <taxon>Marseillevirus</taxon>
    </lineage>
</organism>
<proteinExistence type="predicted"/>
<evidence type="ECO:0000313" key="1">
    <source>
        <dbReference type="EMBL" id="WNL50467.1"/>
    </source>
</evidence>
<gene>
    <name evidence="1" type="ORF">MarDSR_428</name>
</gene>
<reference evidence="1" key="1">
    <citation type="submission" date="2023-07" db="EMBL/GenBank/DDBJ databases">
        <authorList>
            <person name="Xia Y."/>
        </authorList>
    </citation>
    <scope>NUCLEOTIDE SEQUENCE</scope>
    <source>
        <strain evidence="1">E</strain>
    </source>
</reference>
<dbReference type="EMBL" id="OR343189">
    <property type="protein sequence ID" value="WNL50467.1"/>
    <property type="molecule type" value="Genomic_DNA"/>
</dbReference>
<name>A0AA96EMJ8_9VIRU</name>
<sequence>MQQYNIVHNSIVEKCKETKFGASFKLCYQGVLQTGYHTVCALSVESPKFESSKISWTEFSIFGTVIYGEKVMSYEKATDKIFKRILSIAGESPIAEETD</sequence>
<protein>
    <submittedName>
        <fullName evidence="1">Uncharacterized protein</fullName>
    </submittedName>
</protein>
<accession>A0AA96EMJ8</accession>